<keyword evidence="5" id="KW-0547">Nucleotide-binding</keyword>
<gene>
    <name evidence="12" type="ORF">GCM10007071_21490</name>
</gene>
<evidence type="ECO:0000256" key="9">
    <source>
        <dbReference type="ARBA" id="ARBA00047356"/>
    </source>
</evidence>
<evidence type="ECO:0000256" key="7">
    <source>
        <dbReference type="ARBA" id="ARBA00023136"/>
    </source>
</evidence>
<dbReference type="InterPro" id="IPR027417">
    <property type="entry name" value="P-loop_NTPase"/>
</dbReference>
<dbReference type="PROSITE" id="PS50893">
    <property type="entry name" value="ABC_TRANSPORTER_2"/>
    <property type="match status" value="1"/>
</dbReference>
<name>A0ABQ3B556_9GAMM</name>
<dbReference type="NCBIfam" id="TIGR01727">
    <property type="entry name" value="oligo_HPY"/>
    <property type="match status" value="1"/>
</dbReference>
<dbReference type="EMBL" id="BMXV01000004">
    <property type="protein sequence ID" value="GGY73863.1"/>
    <property type="molecule type" value="Genomic_DNA"/>
</dbReference>
<dbReference type="Pfam" id="PF00005">
    <property type="entry name" value="ABC_tran"/>
    <property type="match status" value="1"/>
</dbReference>
<dbReference type="CDD" id="cd03257">
    <property type="entry name" value="ABC_NikE_OppD_transporters"/>
    <property type="match status" value="1"/>
</dbReference>
<organism evidence="12 13">
    <name type="scientific">Marinobacter zhanjiangensis</name>
    <dbReference type="NCBI Taxonomy" id="578215"/>
    <lineage>
        <taxon>Bacteria</taxon>
        <taxon>Pseudomonadati</taxon>
        <taxon>Pseudomonadota</taxon>
        <taxon>Gammaproteobacteria</taxon>
        <taxon>Pseudomonadales</taxon>
        <taxon>Marinobacteraceae</taxon>
        <taxon>Marinobacter</taxon>
    </lineage>
</organism>
<evidence type="ECO:0000256" key="5">
    <source>
        <dbReference type="ARBA" id="ARBA00022741"/>
    </source>
</evidence>
<feature type="region of interest" description="Disordered" evidence="10">
    <location>
        <begin position="1"/>
        <end position="22"/>
    </location>
</feature>
<dbReference type="GO" id="GO:0005524">
    <property type="term" value="F:ATP binding"/>
    <property type="evidence" value="ECO:0007669"/>
    <property type="project" value="UniProtKB-KW"/>
</dbReference>
<evidence type="ECO:0000256" key="2">
    <source>
        <dbReference type="ARBA" id="ARBA00005417"/>
    </source>
</evidence>
<comment type="catalytic activity">
    <reaction evidence="9">
        <text>a dipeptide(out) + ATP + H2O = a dipeptide(in) + ADP + phosphate + H(+)</text>
        <dbReference type="Rhea" id="RHEA:23120"/>
        <dbReference type="ChEBI" id="CHEBI:15377"/>
        <dbReference type="ChEBI" id="CHEBI:15378"/>
        <dbReference type="ChEBI" id="CHEBI:30616"/>
        <dbReference type="ChEBI" id="CHEBI:43474"/>
        <dbReference type="ChEBI" id="CHEBI:90799"/>
        <dbReference type="ChEBI" id="CHEBI:456216"/>
        <dbReference type="EC" id="7.4.2.9"/>
    </reaction>
</comment>
<sequence>MKDAVANQPANTPGETMQKDPVGGLLQVEHLRTVFRQGRREVKAVDGISFSVNPGETLAIVGESGSGKSMTAMSLLRLIPSPPGEIIDGDVFFGGRNLLDMSEDELRDVRGNEIAMIFQEPMTSLNPVLTVRQQLAEPMRVHRKVKEEDIEARCLDLLRQVRIPDPETRLDAYPHQFSGGMRQRVMIAMALACEPRLLIADEPTTALDVTVQAQILELLKDLTRQHGSSMILITHDLGVVARYADRINVMYAGRIVESGTAREIFEQPRHPYTLGLINSMPRLDASEKARLLPIEGQPPDLGNLPTGCAFHPRCPFAVDQCRQQDPPLEPYQGHHLKACWVNVDD</sequence>
<dbReference type="InterPro" id="IPR013563">
    <property type="entry name" value="Oligopep_ABC_C"/>
</dbReference>
<dbReference type="RefSeq" id="WP_227712444.1">
    <property type="nucleotide sequence ID" value="NZ_BMXV01000004.1"/>
</dbReference>
<dbReference type="Proteomes" id="UP000601597">
    <property type="component" value="Unassembled WGS sequence"/>
</dbReference>
<dbReference type="Gene3D" id="3.40.50.300">
    <property type="entry name" value="P-loop containing nucleotide triphosphate hydrolases"/>
    <property type="match status" value="1"/>
</dbReference>
<keyword evidence="7" id="KW-0472">Membrane</keyword>
<dbReference type="SMART" id="SM00382">
    <property type="entry name" value="AAA"/>
    <property type="match status" value="1"/>
</dbReference>
<dbReference type="EC" id="7.4.2.9" evidence="8"/>
<evidence type="ECO:0000256" key="3">
    <source>
        <dbReference type="ARBA" id="ARBA00022448"/>
    </source>
</evidence>
<evidence type="ECO:0000313" key="13">
    <source>
        <dbReference type="Proteomes" id="UP000601597"/>
    </source>
</evidence>
<keyword evidence="13" id="KW-1185">Reference proteome</keyword>
<keyword evidence="6 12" id="KW-0067">ATP-binding</keyword>
<dbReference type="PANTHER" id="PTHR43297:SF2">
    <property type="entry name" value="DIPEPTIDE TRANSPORT ATP-BINDING PROTEIN DPPD"/>
    <property type="match status" value="1"/>
</dbReference>
<reference evidence="13" key="1">
    <citation type="journal article" date="2019" name="Int. J. Syst. Evol. Microbiol.">
        <title>The Global Catalogue of Microorganisms (GCM) 10K type strain sequencing project: providing services to taxonomists for standard genome sequencing and annotation.</title>
        <authorList>
            <consortium name="The Broad Institute Genomics Platform"/>
            <consortium name="The Broad Institute Genome Sequencing Center for Infectious Disease"/>
            <person name="Wu L."/>
            <person name="Ma J."/>
        </authorList>
    </citation>
    <scope>NUCLEOTIDE SEQUENCE [LARGE SCALE GENOMIC DNA]</scope>
    <source>
        <strain evidence="13">KCTC 22280</strain>
    </source>
</reference>
<dbReference type="InterPro" id="IPR003593">
    <property type="entry name" value="AAA+_ATPase"/>
</dbReference>
<evidence type="ECO:0000256" key="4">
    <source>
        <dbReference type="ARBA" id="ARBA00022475"/>
    </source>
</evidence>
<feature type="domain" description="ABC transporter" evidence="11">
    <location>
        <begin position="26"/>
        <end position="277"/>
    </location>
</feature>
<dbReference type="PROSITE" id="PS00211">
    <property type="entry name" value="ABC_TRANSPORTER_1"/>
    <property type="match status" value="1"/>
</dbReference>
<evidence type="ECO:0000256" key="10">
    <source>
        <dbReference type="SAM" id="MobiDB-lite"/>
    </source>
</evidence>
<dbReference type="InterPro" id="IPR050388">
    <property type="entry name" value="ABC_Ni/Peptide_Import"/>
</dbReference>
<evidence type="ECO:0000256" key="1">
    <source>
        <dbReference type="ARBA" id="ARBA00004417"/>
    </source>
</evidence>
<evidence type="ECO:0000256" key="8">
    <source>
        <dbReference type="ARBA" id="ARBA00038852"/>
    </source>
</evidence>
<dbReference type="Pfam" id="PF08352">
    <property type="entry name" value="oligo_HPY"/>
    <property type="match status" value="1"/>
</dbReference>
<keyword evidence="3" id="KW-0813">Transport</keyword>
<dbReference type="SUPFAM" id="SSF52540">
    <property type="entry name" value="P-loop containing nucleoside triphosphate hydrolases"/>
    <property type="match status" value="1"/>
</dbReference>
<accession>A0ABQ3B556</accession>
<comment type="subcellular location">
    <subcellularLocation>
        <location evidence="1">Cell inner membrane</location>
        <topology evidence="1">Peripheral membrane protein</topology>
    </subcellularLocation>
</comment>
<dbReference type="PANTHER" id="PTHR43297">
    <property type="entry name" value="OLIGOPEPTIDE TRANSPORT ATP-BINDING PROTEIN APPD"/>
    <property type="match status" value="1"/>
</dbReference>
<keyword evidence="4" id="KW-1003">Cell membrane</keyword>
<protein>
    <recommendedName>
        <fullName evidence="8">ABC-type dipeptide transporter</fullName>
        <ecNumber evidence="8">7.4.2.9</ecNumber>
    </recommendedName>
</protein>
<dbReference type="InterPro" id="IPR017871">
    <property type="entry name" value="ABC_transporter-like_CS"/>
</dbReference>
<evidence type="ECO:0000259" key="11">
    <source>
        <dbReference type="PROSITE" id="PS50893"/>
    </source>
</evidence>
<proteinExistence type="inferred from homology"/>
<evidence type="ECO:0000256" key="6">
    <source>
        <dbReference type="ARBA" id="ARBA00022840"/>
    </source>
</evidence>
<comment type="similarity">
    <text evidence="2">Belongs to the ABC transporter superfamily.</text>
</comment>
<dbReference type="InterPro" id="IPR003439">
    <property type="entry name" value="ABC_transporter-like_ATP-bd"/>
</dbReference>
<comment type="caution">
    <text evidence="12">The sequence shown here is derived from an EMBL/GenBank/DDBJ whole genome shotgun (WGS) entry which is preliminary data.</text>
</comment>
<evidence type="ECO:0000313" key="12">
    <source>
        <dbReference type="EMBL" id="GGY73863.1"/>
    </source>
</evidence>